<comment type="similarity">
    <text evidence="1">Belongs to the AB hydrolase superfamily. MetX family.</text>
</comment>
<accession>A0A8H6V2J8</accession>
<feature type="compositionally biased region" description="Polar residues" evidence="3">
    <location>
        <begin position="577"/>
        <end position="586"/>
    </location>
</feature>
<dbReference type="HAMAP" id="MF_00296">
    <property type="entry name" value="MetX_acyltransf"/>
    <property type="match status" value="1"/>
</dbReference>
<evidence type="ECO:0000259" key="4">
    <source>
        <dbReference type="Pfam" id="PF00561"/>
    </source>
</evidence>
<dbReference type="PANTHER" id="PTHR32268">
    <property type="entry name" value="HOMOSERINE O-ACETYLTRANSFERASE"/>
    <property type="match status" value="1"/>
</dbReference>
<evidence type="ECO:0000256" key="3">
    <source>
        <dbReference type="SAM" id="MobiDB-lite"/>
    </source>
</evidence>
<evidence type="ECO:0000256" key="2">
    <source>
        <dbReference type="ARBA" id="ARBA00022679"/>
    </source>
</evidence>
<dbReference type="GO" id="GO:0009092">
    <property type="term" value="P:homoserine metabolic process"/>
    <property type="evidence" value="ECO:0007669"/>
    <property type="project" value="TreeGrafter"/>
</dbReference>
<dbReference type="GO" id="GO:0009086">
    <property type="term" value="P:methionine biosynthetic process"/>
    <property type="evidence" value="ECO:0007669"/>
    <property type="project" value="TreeGrafter"/>
</dbReference>
<dbReference type="Proteomes" id="UP000641853">
    <property type="component" value="Unassembled WGS sequence"/>
</dbReference>
<dbReference type="EMBL" id="JACBAG010001924">
    <property type="protein sequence ID" value="KAF7175285.1"/>
    <property type="molecule type" value="Genomic_DNA"/>
</dbReference>
<evidence type="ECO:0000313" key="5">
    <source>
        <dbReference type="EMBL" id="KAF7175285.1"/>
    </source>
</evidence>
<feature type="region of interest" description="Disordered" evidence="3">
    <location>
        <begin position="248"/>
        <end position="332"/>
    </location>
</feature>
<evidence type="ECO:0000313" key="6">
    <source>
        <dbReference type="Proteomes" id="UP000641853"/>
    </source>
</evidence>
<sequence length="910" mass="100117">MAPETNGAPGNFQRVASLPENPFAKLITDQSIAIIPSFTLESGVTLYNVPVAYTTRGEMSPNRDNVLVICHALSGSADVADWWGPLLGGPGQAFDISRFFVICLNSLGSPYGSASAVTYKDGNPEKGLYGPEFPLTTVRDDVRIHKMVLDDLGVRQIAAVVGGSMGGMLTLEYAYFGKDYVRAIVPIATSARHSAWCISWGEAQRQSIYSDPKYEDGYYSFDDPPTTGLGAARMSALLTYRSRNSFESRFGRNVPDPSKRQNINGTERLPTPPNEHWAIHNDGHKAGMSSRASSERNSPGPQQPPEFQYMDPQFSGTKTFSTPVSNSDRKRPPTYFSAQSYLRYQGEKFVKRFDANCYIAITRKLDTHDVSRYRASPGSEDPVKEALSQIEQPALVLGIETDGLFTFEEQKEIAAGIPNSRLKRIESPEGHDAFLLQFEQVNRYILEFFREVLPDIMAKPPAEGAVAVDGVNKLTKSSTFGEAEVEDITAWRRSVLIERRKISPWLEREIRWSCVLLAKSIEQEEFEHDIRQTQTCHDASLPPEKVDVRAAVSAPGEQSQCNNDIRKYDSAIELGTQPVSSQTDEPPTSLFHDMHKFNSSSNHDSSTSASSPATTCSDMTFRTGLSSIEPSLKGLAPKVQDQHSTTEEIPVECPPAQSEEAFLEGESSPNLSTDEETISGDVEVFLNPDKTTLDLGRTPSLSRPCTKVAQLNHKPRCEDLLAVPQSNPAEAHETSDGDLTSNHLPSNPIEFGATCIRKRDDQPAAIVDSSGVVHIMTDAEEAQRNSDLQLAVMEKMKTGIIGCNFTLPAEQDAAAKSPLPASAKQKKSFFWSLSTLISKESLASLKRHPKERKPQSSSHSRSQSGSQSEAQLPRKSNSLLRKMSKLDMGRHRPGSASRSKDTAGFNRIVS</sequence>
<feature type="compositionally biased region" description="Polar residues" evidence="3">
    <location>
        <begin position="314"/>
        <end position="326"/>
    </location>
</feature>
<feature type="region of interest" description="Disordered" evidence="3">
    <location>
        <begin position="842"/>
        <end position="910"/>
    </location>
</feature>
<dbReference type="InterPro" id="IPR008220">
    <property type="entry name" value="HAT_MetX-like"/>
</dbReference>
<evidence type="ECO:0000256" key="1">
    <source>
        <dbReference type="ARBA" id="ARBA00006886"/>
    </source>
</evidence>
<keyword evidence="6" id="KW-1185">Reference proteome</keyword>
<dbReference type="SUPFAM" id="SSF53474">
    <property type="entry name" value="alpha/beta-Hydrolases"/>
    <property type="match status" value="1"/>
</dbReference>
<name>A0A8H6V2J8_9EURO</name>
<dbReference type="InterPro" id="IPR000073">
    <property type="entry name" value="AB_hydrolase_1"/>
</dbReference>
<feature type="region of interest" description="Disordered" evidence="3">
    <location>
        <begin position="635"/>
        <end position="675"/>
    </location>
</feature>
<feature type="domain" description="AB hydrolase-1" evidence="4">
    <location>
        <begin position="65"/>
        <end position="260"/>
    </location>
</feature>
<feature type="region of interest" description="Disordered" evidence="3">
    <location>
        <begin position="576"/>
        <end position="615"/>
    </location>
</feature>
<gene>
    <name evidence="5" type="ORF">CNMCM7691_007325</name>
</gene>
<reference evidence="5" key="1">
    <citation type="submission" date="2020-06" db="EMBL/GenBank/DDBJ databases">
        <title>Draft genome sequences of strains closely related to Aspergillus parafelis and Aspergillus hiratsukae.</title>
        <authorList>
            <person name="Dos Santos R.A.C."/>
            <person name="Rivero-Menendez O."/>
            <person name="Steenwyk J.L."/>
            <person name="Mead M.E."/>
            <person name="Goldman G.H."/>
            <person name="Alastruey-Izquierdo A."/>
            <person name="Rokas A."/>
        </authorList>
    </citation>
    <scope>NUCLEOTIDE SEQUENCE</scope>
    <source>
        <strain evidence="5">CNM-CM7691</strain>
    </source>
</reference>
<dbReference type="AlphaFoldDB" id="A0A8H6V2J8"/>
<dbReference type="InterPro" id="IPR029058">
    <property type="entry name" value="AB_hydrolase_fold"/>
</dbReference>
<proteinExistence type="inferred from homology"/>
<organism evidence="5 6">
    <name type="scientific">Aspergillus felis</name>
    <dbReference type="NCBI Taxonomy" id="1287682"/>
    <lineage>
        <taxon>Eukaryota</taxon>
        <taxon>Fungi</taxon>
        <taxon>Dikarya</taxon>
        <taxon>Ascomycota</taxon>
        <taxon>Pezizomycotina</taxon>
        <taxon>Eurotiomycetes</taxon>
        <taxon>Eurotiomycetidae</taxon>
        <taxon>Eurotiales</taxon>
        <taxon>Aspergillaceae</taxon>
        <taxon>Aspergillus</taxon>
        <taxon>Aspergillus subgen. Fumigati</taxon>
    </lineage>
</organism>
<comment type="caution">
    <text evidence="5">The sequence shown here is derived from an EMBL/GenBank/DDBJ whole genome shotgun (WGS) entry which is preliminary data.</text>
</comment>
<dbReference type="Pfam" id="PF00561">
    <property type="entry name" value="Abhydrolase_1"/>
    <property type="match status" value="1"/>
</dbReference>
<dbReference type="Gene3D" id="3.40.50.1820">
    <property type="entry name" value="alpha/beta hydrolase"/>
    <property type="match status" value="1"/>
</dbReference>
<feature type="compositionally biased region" description="Low complexity" evidence="3">
    <location>
        <begin position="598"/>
        <end position="615"/>
    </location>
</feature>
<protein>
    <recommendedName>
        <fullName evidence="4">AB hydrolase-1 domain-containing protein</fullName>
    </recommendedName>
</protein>
<feature type="compositionally biased region" description="Polar residues" evidence="3">
    <location>
        <begin position="290"/>
        <end position="300"/>
    </location>
</feature>
<keyword evidence="2" id="KW-0808">Transferase</keyword>
<dbReference type="NCBIfam" id="TIGR01392">
    <property type="entry name" value="homoserO_Ac_trn"/>
    <property type="match status" value="1"/>
</dbReference>
<dbReference type="PANTHER" id="PTHR32268:SF11">
    <property type="entry name" value="HOMOSERINE O-ACETYLTRANSFERASE"/>
    <property type="match status" value="1"/>
</dbReference>
<dbReference type="GO" id="GO:0004414">
    <property type="term" value="F:homoserine O-acetyltransferase activity"/>
    <property type="evidence" value="ECO:0007669"/>
    <property type="project" value="TreeGrafter"/>
</dbReference>
<feature type="compositionally biased region" description="Low complexity" evidence="3">
    <location>
        <begin position="855"/>
        <end position="868"/>
    </location>
</feature>